<dbReference type="GO" id="GO:0036064">
    <property type="term" value="C:ciliary basal body"/>
    <property type="evidence" value="ECO:0007669"/>
    <property type="project" value="Ensembl"/>
</dbReference>
<evidence type="ECO:0000313" key="4">
    <source>
        <dbReference type="Proteomes" id="UP000694392"/>
    </source>
</evidence>
<feature type="region of interest" description="Disordered" evidence="2">
    <location>
        <begin position="419"/>
        <end position="453"/>
    </location>
</feature>
<feature type="region of interest" description="Disordered" evidence="2">
    <location>
        <begin position="1095"/>
        <end position="1163"/>
    </location>
</feature>
<feature type="coiled-coil region" evidence="1">
    <location>
        <begin position="978"/>
        <end position="1005"/>
    </location>
</feature>
<dbReference type="GO" id="GO:0043379">
    <property type="term" value="P:memory T cell differentiation"/>
    <property type="evidence" value="ECO:0007669"/>
    <property type="project" value="Ensembl"/>
</dbReference>
<feature type="coiled-coil region" evidence="1">
    <location>
        <begin position="870"/>
        <end position="929"/>
    </location>
</feature>
<proteinExistence type="predicted"/>
<dbReference type="GO" id="GO:1904263">
    <property type="term" value="P:positive regulation of TORC1 signaling"/>
    <property type="evidence" value="ECO:0007669"/>
    <property type="project" value="Ensembl"/>
</dbReference>
<dbReference type="Ensembl" id="ENSSPUT00000022259.1">
    <property type="protein sequence ID" value="ENSSPUP00000020889.1"/>
    <property type="gene ID" value="ENSSPUG00000016052.1"/>
</dbReference>
<dbReference type="AlphaFoldDB" id="A0A8D0HL56"/>
<dbReference type="GO" id="GO:0005884">
    <property type="term" value="C:actin filament"/>
    <property type="evidence" value="ECO:0007669"/>
    <property type="project" value="Ensembl"/>
</dbReference>
<dbReference type="GO" id="GO:0038202">
    <property type="term" value="P:TORC1 signaling"/>
    <property type="evidence" value="ECO:0007669"/>
    <property type="project" value="Ensembl"/>
</dbReference>
<dbReference type="GO" id="GO:0030030">
    <property type="term" value="P:cell projection organization"/>
    <property type="evidence" value="ECO:0007669"/>
    <property type="project" value="Ensembl"/>
</dbReference>
<feature type="region of interest" description="Disordered" evidence="2">
    <location>
        <begin position="379"/>
        <end position="401"/>
    </location>
</feature>
<dbReference type="GO" id="GO:0008283">
    <property type="term" value="P:cell population proliferation"/>
    <property type="evidence" value="ECO:0007669"/>
    <property type="project" value="Ensembl"/>
</dbReference>
<dbReference type="GO" id="GO:0051894">
    <property type="term" value="P:positive regulation of focal adhesion assembly"/>
    <property type="evidence" value="ECO:0007669"/>
    <property type="project" value="Ensembl"/>
</dbReference>
<dbReference type="OMA" id="NRMASYS"/>
<dbReference type="GO" id="GO:0050821">
    <property type="term" value="P:protein stabilization"/>
    <property type="evidence" value="ECO:0007669"/>
    <property type="project" value="Ensembl"/>
</dbReference>
<evidence type="ECO:0000256" key="1">
    <source>
        <dbReference type="SAM" id="Coils"/>
    </source>
</evidence>
<feature type="region of interest" description="Disordered" evidence="2">
    <location>
        <begin position="473"/>
        <end position="591"/>
    </location>
</feature>
<protein>
    <submittedName>
        <fullName evidence="3">TSC complex subunit 1</fullName>
    </submittedName>
</protein>
<dbReference type="GO" id="GO:0042552">
    <property type="term" value="P:myelination"/>
    <property type="evidence" value="ECO:0007669"/>
    <property type="project" value="Ensembl"/>
</dbReference>
<dbReference type="GO" id="GO:0005765">
    <property type="term" value="C:lysosomal membrane"/>
    <property type="evidence" value="ECO:0007669"/>
    <property type="project" value="Ensembl"/>
</dbReference>
<feature type="compositionally biased region" description="Polar residues" evidence="2">
    <location>
        <begin position="1040"/>
        <end position="1053"/>
    </location>
</feature>
<feature type="coiled-coil region" evidence="1">
    <location>
        <begin position="733"/>
        <end position="827"/>
    </location>
</feature>
<organism evidence="3 4">
    <name type="scientific">Sphenodon punctatus</name>
    <name type="common">Tuatara</name>
    <name type="synonym">Hatteria punctata</name>
    <dbReference type="NCBI Taxonomy" id="8508"/>
    <lineage>
        <taxon>Eukaryota</taxon>
        <taxon>Metazoa</taxon>
        <taxon>Chordata</taxon>
        <taxon>Craniata</taxon>
        <taxon>Vertebrata</taxon>
        <taxon>Euteleostomi</taxon>
        <taxon>Lepidosauria</taxon>
        <taxon>Sphenodontia</taxon>
        <taxon>Sphenodontidae</taxon>
        <taxon>Sphenodon</taxon>
    </lineage>
</organism>
<dbReference type="GO" id="GO:0033596">
    <property type="term" value="C:TSC1-TSC2 complex"/>
    <property type="evidence" value="ECO:0007669"/>
    <property type="project" value="Ensembl"/>
</dbReference>
<feature type="compositionally biased region" description="Basic and acidic residues" evidence="2">
    <location>
        <begin position="1115"/>
        <end position="1125"/>
    </location>
</feature>
<dbReference type="GO" id="GO:0045792">
    <property type="term" value="P:negative regulation of cell size"/>
    <property type="evidence" value="ECO:0007669"/>
    <property type="project" value="Ensembl"/>
</dbReference>
<dbReference type="GO" id="GO:0001843">
    <property type="term" value="P:neural tube closure"/>
    <property type="evidence" value="ECO:0007669"/>
    <property type="project" value="Ensembl"/>
</dbReference>
<feature type="region of interest" description="Disordered" evidence="2">
    <location>
        <begin position="1013"/>
        <end position="1053"/>
    </location>
</feature>
<dbReference type="GO" id="GO:0042030">
    <property type="term" value="F:ATPase inhibitor activity"/>
    <property type="evidence" value="ECO:0007669"/>
    <property type="project" value="Ensembl"/>
</dbReference>
<dbReference type="GO" id="GO:0002250">
    <property type="term" value="P:adaptive immune response"/>
    <property type="evidence" value="ECO:0007669"/>
    <property type="project" value="Ensembl"/>
</dbReference>
<keyword evidence="4" id="KW-1185">Reference proteome</keyword>
<dbReference type="InterPro" id="IPR007483">
    <property type="entry name" value="Hamartin"/>
</dbReference>
<dbReference type="GO" id="GO:0021987">
    <property type="term" value="P:cerebral cortex development"/>
    <property type="evidence" value="ECO:0007669"/>
    <property type="project" value="Ensembl"/>
</dbReference>
<dbReference type="GO" id="GO:0101031">
    <property type="term" value="C:protein folding chaperone complex"/>
    <property type="evidence" value="ECO:0007669"/>
    <property type="project" value="Ensembl"/>
</dbReference>
<dbReference type="Proteomes" id="UP000694392">
    <property type="component" value="Unplaced"/>
</dbReference>
<feature type="compositionally biased region" description="Polar residues" evidence="2">
    <location>
        <begin position="568"/>
        <end position="589"/>
    </location>
</feature>
<dbReference type="GO" id="GO:0001822">
    <property type="term" value="P:kidney development"/>
    <property type="evidence" value="ECO:0007669"/>
    <property type="project" value="Ensembl"/>
</dbReference>
<evidence type="ECO:0000313" key="3">
    <source>
        <dbReference type="Ensembl" id="ENSSPUP00000020889.1"/>
    </source>
</evidence>
<dbReference type="GO" id="GO:0008306">
    <property type="term" value="P:associative learning"/>
    <property type="evidence" value="ECO:0007669"/>
    <property type="project" value="Ensembl"/>
</dbReference>
<name>A0A8D0HL56_SPHPU</name>
<feature type="compositionally biased region" description="Basic and acidic residues" evidence="2">
    <location>
        <begin position="473"/>
        <end position="488"/>
    </location>
</feature>
<reference evidence="3" key="2">
    <citation type="submission" date="2025-09" db="UniProtKB">
        <authorList>
            <consortium name="Ensembl"/>
        </authorList>
    </citation>
    <scope>IDENTIFICATION</scope>
</reference>
<dbReference type="GO" id="GO:0044183">
    <property type="term" value="F:protein folding chaperone"/>
    <property type="evidence" value="ECO:0007669"/>
    <property type="project" value="Ensembl"/>
</dbReference>
<dbReference type="GO" id="GO:1904262">
    <property type="term" value="P:negative regulation of TORC1 signaling"/>
    <property type="evidence" value="ECO:0007669"/>
    <property type="project" value="Ensembl"/>
</dbReference>
<dbReference type="GO" id="GO:0050808">
    <property type="term" value="P:synapse organization"/>
    <property type="evidence" value="ECO:0007669"/>
    <property type="project" value="Ensembl"/>
</dbReference>
<dbReference type="PANTHER" id="PTHR15154">
    <property type="entry name" value="HAMARTIN"/>
    <property type="match status" value="1"/>
</dbReference>
<feature type="compositionally biased region" description="Polar residues" evidence="2">
    <location>
        <begin position="433"/>
        <end position="452"/>
    </location>
</feature>
<dbReference type="GO" id="GO:0009267">
    <property type="term" value="P:cellular response to starvation"/>
    <property type="evidence" value="ECO:0007669"/>
    <property type="project" value="Ensembl"/>
</dbReference>
<sequence>MAQQANIGELLSMLDSPVLLVLEDITTAFRENLNSDRGPLLVNTLVDYYLEANSQQALHLLSMLQEPHDKHLLDKINEYMGKSATRLPTLSLLGHVIRRQPSWKHKLSEAPLLLSLLKCLKTDTDVVVLTTGVLVLITMLPMIPQSGKQYLHDFFGIFGRLSAWCLKNTGHVAEIYLVHLHASVYALFHRLYGMYPCNFVSFLRSHYSMKEHLETFEEVVKPMMEHVRIHPELVTGSKDHELDPRRWKRLETHDVLIECAKISLDPTEASYEDGYYSVSHQPCPRLPHRPADSTASPYISMQSSYGALTSTPYSTPRLKVSQTPGQLPQILNSQFTMLSTEPQQVTIWSPSASCGMTTPPTSPGIALEFSQTASQPYSKFFGTPGGKGTPLGTPATSPPPPCISDEFVHVSLPPAAVALPKKEDKPDAGRPSLSRQQNVINNEKTSEASGNKDSVGLLDLQDFLGGLVSYEDSVEKDREEDAISKEISEITTADAEPVVPRGGFDSPFYHPNESLSGSQKKPLTAASSVQGHSLNSEPLTSSLDKSGFEGVPETPKQAFTPIDKPWGGSNNSAGNRESRTSSIETSILTPSPCKIPAHRRMGFGSGQPSPYEHLFEVALPKTAYLFVSKKTDELLKKTKANADEECPSSTSPMEVLDRLIQQGADAHTKELNKLPLPSKSADWTHFGGSPPSDEIHTLRNQLLLLHNQLLYERFKRQQHALRNRRLLRKVIKATALEEHNAAMKDQLQLQEKDIQSLKLSLQKEQARYRQFQEEHDNVVAQLHCQIRQLQHDREEFYNQSQELQTKLEDCRNMITDLRLELKKANNKVCHTELLLSQVSQKLYNSESVQQQMEFLNRQLLVLGEVNELYLEQLQQKHADKTKEVEMMQAAFRKELAKEKFYVQQQSQRLDASQKRIVELESQLAKKDHLLLEQKKYLEDVKIQARGQLQAVESRYKAQKRITQTFELEILDLYGRLEKDSLLKKLEDEKTEAAEAAEERLDCANEGCTDSVAGYHEETIGRNGETKPLSVRGSSSSSSSELSTPEKPQNQRVGQFSTHWETSVPLEPSTSAPLTVGSLPSSKSFLGMKARELFRNKSESQCDEEGVTLNNLSDTSKPELSKDLSMEAKTPPSPDNPSPLPKNPESSVGQLHIMDYNETHHDHS</sequence>
<dbReference type="GeneTree" id="ENSGT00390000014148"/>
<dbReference type="GO" id="GO:0051492">
    <property type="term" value="P:regulation of stress fiber assembly"/>
    <property type="evidence" value="ECO:0007669"/>
    <property type="project" value="Ensembl"/>
</dbReference>
<dbReference type="GO" id="GO:0046323">
    <property type="term" value="P:D-glucose import"/>
    <property type="evidence" value="ECO:0007669"/>
    <property type="project" value="Ensembl"/>
</dbReference>
<keyword evidence="1" id="KW-0175">Coiled coil</keyword>
<dbReference type="GO" id="GO:0005811">
    <property type="term" value="C:lipid droplet"/>
    <property type="evidence" value="ECO:0007669"/>
    <property type="project" value="Ensembl"/>
</dbReference>
<dbReference type="GO" id="GO:0006813">
    <property type="term" value="P:potassium ion transport"/>
    <property type="evidence" value="ECO:0007669"/>
    <property type="project" value="Ensembl"/>
</dbReference>
<feature type="compositionally biased region" description="Pro residues" evidence="2">
    <location>
        <begin position="1130"/>
        <end position="1141"/>
    </location>
</feature>
<dbReference type="Pfam" id="PF04388">
    <property type="entry name" value="Hamartin"/>
    <property type="match status" value="1"/>
</dbReference>
<dbReference type="PANTHER" id="PTHR15154:SF2">
    <property type="entry name" value="HAMARTIN"/>
    <property type="match status" value="1"/>
</dbReference>
<dbReference type="GO" id="GO:0055007">
    <property type="term" value="P:cardiac muscle cell differentiation"/>
    <property type="evidence" value="ECO:0007669"/>
    <property type="project" value="Ensembl"/>
</dbReference>
<dbReference type="GO" id="GO:0008285">
    <property type="term" value="P:negative regulation of cell population proliferation"/>
    <property type="evidence" value="ECO:0007669"/>
    <property type="project" value="Ensembl"/>
</dbReference>
<accession>A0A8D0HL56</accession>
<dbReference type="GO" id="GO:0007160">
    <property type="term" value="P:cell-matrix adhesion"/>
    <property type="evidence" value="ECO:0007669"/>
    <property type="project" value="Ensembl"/>
</dbReference>
<gene>
    <name evidence="3" type="primary">TSC1</name>
</gene>
<evidence type="ECO:0000256" key="2">
    <source>
        <dbReference type="SAM" id="MobiDB-lite"/>
    </source>
</evidence>
<dbReference type="GO" id="GO:0005938">
    <property type="term" value="C:cell cortex"/>
    <property type="evidence" value="ECO:0007669"/>
    <property type="project" value="Ensembl"/>
</dbReference>
<dbReference type="GO" id="GO:0014069">
    <property type="term" value="C:postsynaptic density"/>
    <property type="evidence" value="ECO:0007669"/>
    <property type="project" value="Ensembl"/>
</dbReference>
<dbReference type="GO" id="GO:0030027">
    <property type="term" value="C:lamellipodium"/>
    <property type="evidence" value="ECO:0007669"/>
    <property type="project" value="Ensembl"/>
</dbReference>
<reference evidence="3" key="1">
    <citation type="submission" date="2025-08" db="UniProtKB">
        <authorList>
            <consortium name="Ensembl"/>
        </authorList>
    </citation>
    <scope>IDENTIFICATION</scope>
</reference>
<feature type="compositionally biased region" description="Basic and acidic residues" evidence="2">
    <location>
        <begin position="1154"/>
        <end position="1163"/>
    </location>
</feature>
<feature type="compositionally biased region" description="Polar residues" evidence="2">
    <location>
        <begin position="513"/>
        <end position="544"/>
    </location>
</feature>
<dbReference type="GO" id="GO:0051879">
    <property type="term" value="F:Hsp90 protein binding"/>
    <property type="evidence" value="ECO:0007669"/>
    <property type="project" value="Ensembl"/>
</dbReference>
<dbReference type="GO" id="GO:0032868">
    <property type="term" value="P:response to insulin"/>
    <property type="evidence" value="ECO:0007669"/>
    <property type="project" value="Ensembl"/>
</dbReference>
<dbReference type="GO" id="GO:0030544">
    <property type="term" value="F:Hsp70 protein binding"/>
    <property type="evidence" value="ECO:0007669"/>
    <property type="project" value="Ensembl"/>
</dbReference>
<dbReference type="GO" id="GO:0051726">
    <property type="term" value="P:regulation of cell cycle"/>
    <property type="evidence" value="ECO:0007669"/>
    <property type="project" value="TreeGrafter"/>
</dbReference>